<gene>
    <name evidence="2" type="ORF">S01H4_29822</name>
</gene>
<proteinExistence type="predicted"/>
<accession>X1AL96</accession>
<feature type="non-terminal residue" evidence="2">
    <location>
        <position position="185"/>
    </location>
</feature>
<dbReference type="SUPFAM" id="SSF50494">
    <property type="entry name" value="Trypsin-like serine proteases"/>
    <property type="match status" value="1"/>
</dbReference>
<evidence type="ECO:0000256" key="1">
    <source>
        <dbReference type="SAM" id="MobiDB-lite"/>
    </source>
</evidence>
<dbReference type="PROSITE" id="PS51257">
    <property type="entry name" value="PROKAR_LIPOPROTEIN"/>
    <property type="match status" value="1"/>
</dbReference>
<dbReference type="PANTHER" id="PTHR22939">
    <property type="entry name" value="SERINE PROTEASE FAMILY S1C HTRA-RELATED"/>
    <property type="match status" value="1"/>
</dbReference>
<dbReference type="EMBL" id="BART01015345">
    <property type="protein sequence ID" value="GAG83269.1"/>
    <property type="molecule type" value="Genomic_DNA"/>
</dbReference>
<dbReference type="AlphaFoldDB" id="X1AL96"/>
<dbReference type="GO" id="GO:0004252">
    <property type="term" value="F:serine-type endopeptidase activity"/>
    <property type="evidence" value="ECO:0007669"/>
    <property type="project" value="InterPro"/>
</dbReference>
<organism evidence="2">
    <name type="scientific">marine sediment metagenome</name>
    <dbReference type="NCBI Taxonomy" id="412755"/>
    <lineage>
        <taxon>unclassified sequences</taxon>
        <taxon>metagenomes</taxon>
        <taxon>ecological metagenomes</taxon>
    </lineage>
</organism>
<dbReference type="GO" id="GO:0006508">
    <property type="term" value="P:proteolysis"/>
    <property type="evidence" value="ECO:0007669"/>
    <property type="project" value="InterPro"/>
</dbReference>
<reference evidence="2" key="1">
    <citation type="journal article" date="2014" name="Front. Microbiol.">
        <title>High frequency of phylogenetically diverse reductive dehalogenase-homologous genes in deep subseafloor sedimentary metagenomes.</title>
        <authorList>
            <person name="Kawai M."/>
            <person name="Futagami T."/>
            <person name="Toyoda A."/>
            <person name="Takaki Y."/>
            <person name="Nishi S."/>
            <person name="Hori S."/>
            <person name="Arai W."/>
            <person name="Tsubouchi T."/>
            <person name="Morono Y."/>
            <person name="Uchiyama I."/>
            <person name="Ito T."/>
            <person name="Fujiyama A."/>
            <person name="Inagaki F."/>
            <person name="Takami H."/>
        </authorList>
    </citation>
    <scope>NUCLEOTIDE SEQUENCE</scope>
    <source>
        <strain evidence="2">Expedition CK06-06</strain>
    </source>
</reference>
<dbReference type="InterPro" id="IPR043504">
    <property type="entry name" value="Peptidase_S1_PA_chymotrypsin"/>
</dbReference>
<protein>
    <recommendedName>
        <fullName evidence="3">Serine protease</fullName>
    </recommendedName>
</protein>
<name>X1AL96_9ZZZZ</name>
<evidence type="ECO:0008006" key="3">
    <source>
        <dbReference type="Google" id="ProtNLM"/>
    </source>
</evidence>
<dbReference type="InterPro" id="IPR001940">
    <property type="entry name" value="Peptidase_S1C"/>
</dbReference>
<dbReference type="PANTHER" id="PTHR22939:SF129">
    <property type="entry name" value="SERINE PROTEASE HTRA2, MITOCHONDRIAL"/>
    <property type="match status" value="1"/>
</dbReference>
<dbReference type="PRINTS" id="PR00834">
    <property type="entry name" value="PROTEASES2C"/>
</dbReference>
<evidence type="ECO:0000313" key="2">
    <source>
        <dbReference type="EMBL" id="GAG83269.1"/>
    </source>
</evidence>
<sequence>MNTRINSLLISILILFGLFAISCRPAHTSGQKEEAPPPPAWDESESEPVSPTLEQIQYSFREVAQKVLPVVVEINVVEVITQRIPRFDSPWDFFFRPSPDDNNSEERRFERPGLGSGVIVRKEGNKVYVLSNNHVVGEADEISIRLFDEREFKARLVGTDPRRDLALIVFETKEEVPIARLGNSD</sequence>
<dbReference type="Gene3D" id="2.40.10.10">
    <property type="entry name" value="Trypsin-like serine proteases"/>
    <property type="match status" value="1"/>
</dbReference>
<dbReference type="Pfam" id="PF13365">
    <property type="entry name" value="Trypsin_2"/>
    <property type="match status" value="1"/>
</dbReference>
<feature type="region of interest" description="Disordered" evidence="1">
    <location>
        <begin position="28"/>
        <end position="48"/>
    </location>
</feature>
<comment type="caution">
    <text evidence="2">The sequence shown here is derived from an EMBL/GenBank/DDBJ whole genome shotgun (WGS) entry which is preliminary data.</text>
</comment>
<dbReference type="InterPro" id="IPR009003">
    <property type="entry name" value="Peptidase_S1_PA"/>
</dbReference>